<sequence length="444" mass="49558">MAKPIVAVVGRPNVGKSTLFNKLIGQRLSIVEDTPGVTRDRIFADCEWLGHTFLLVDTGGIEPKSDDVILAQMRRQAELAIQSADVIILVVDVREGMTATDKDVASMLRKSGKPIVVAVNKCDSIGEPPAEFYEFYNLGLGDLYPLSAAHGHGTGDILDAVLEHLPENEDPDYSEEYTKVAVIGKPNAGKSSLINRLAGEERVIVSDIAGTTRDAIDTIVENEFGKYVFIDTAGIRRKSKVLEKIEHYSVLRAYMAVDRADVCVIMIDALEGFTEQDSKIAGYAHEAGKACVIAVNKWDAVEKDDKTMMEMRKKLEKDFSFMSYAPIVFISALTGQRLNRMFETINEVKQSNEMRITTGRLNDLLGYCTARVQPPSDKGKRLKIYYMTQASNKPPVFVCFVNQAELFHFSYQRYIENQIRETFGLTGTPIKFIIKERDTKDTKA</sequence>
<evidence type="ECO:0000256" key="3">
    <source>
        <dbReference type="ARBA" id="ARBA00022517"/>
    </source>
</evidence>
<dbReference type="SUPFAM" id="SSF52540">
    <property type="entry name" value="P-loop containing nucleoside triphosphate hydrolases"/>
    <property type="match status" value="2"/>
</dbReference>
<dbReference type="SMART" id="SM00382">
    <property type="entry name" value="AAA"/>
    <property type="match status" value="2"/>
</dbReference>
<accession>A0A939BFB0</accession>
<reference evidence="13" key="2">
    <citation type="journal article" date="2021" name="Sci. Rep.">
        <title>The distribution of antibiotic resistance genes in chicken gut microbiota commensals.</title>
        <authorList>
            <person name="Juricova H."/>
            <person name="Matiasovicova J."/>
            <person name="Kubasova T."/>
            <person name="Cejkova D."/>
            <person name="Rychlik I."/>
        </authorList>
    </citation>
    <scope>NUCLEOTIDE SEQUENCE</scope>
    <source>
        <strain evidence="13">An559</strain>
    </source>
</reference>
<dbReference type="InterPro" id="IPR006073">
    <property type="entry name" value="GTP-bd"/>
</dbReference>
<dbReference type="InterPro" id="IPR016484">
    <property type="entry name" value="GTPase_Der"/>
</dbReference>
<evidence type="ECO:0000256" key="1">
    <source>
        <dbReference type="ARBA" id="ARBA00008279"/>
    </source>
</evidence>
<dbReference type="CDD" id="cd01894">
    <property type="entry name" value="EngA1"/>
    <property type="match status" value="1"/>
</dbReference>
<evidence type="ECO:0000256" key="2">
    <source>
        <dbReference type="ARBA" id="ARBA00020953"/>
    </source>
</evidence>
<comment type="caution">
    <text evidence="13">The sequence shown here is derived from an EMBL/GenBank/DDBJ whole genome shotgun (WGS) entry which is preliminary data.</text>
</comment>
<dbReference type="Proteomes" id="UP000774750">
    <property type="component" value="Unassembled WGS sequence"/>
</dbReference>
<evidence type="ECO:0000256" key="6">
    <source>
        <dbReference type="ARBA" id="ARBA00023134"/>
    </source>
</evidence>
<dbReference type="GO" id="GO:0043022">
    <property type="term" value="F:ribosome binding"/>
    <property type="evidence" value="ECO:0007669"/>
    <property type="project" value="TreeGrafter"/>
</dbReference>
<protein>
    <recommendedName>
        <fullName evidence="2 9">GTPase Der</fullName>
    </recommendedName>
    <alternativeName>
        <fullName evidence="7 9">GTP-binding protein EngA</fullName>
    </alternativeName>
</protein>
<dbReference type="FunFam" id="3.40.50.300:FF:000040">
    <property type="entry name" value="GTPase Der"/>
    <property type="match status" value="1"/>
</dbReference>
<feature type="binding site" evidence="9">
    <location>
        <begin position="57"/>
        <end position="61"/>
    </location>
    <ligand>
        <name>GTP</name>
        <dbReference type="ChEBI" id="CHEBI:37565"/>
        <label>1</label>
    </ligand>
</feature>
<dbReference type="PANTHER" id="PTHR43834">
    <property type="entry name" value="GTPASE DER"/>
    <property type="match status" value="1"/>
</dbReference>
<keyword evidence="14" id="KW-1185">Reference proteome</keyword>
<dbReference type="InterPro" id="IPR027417">
    <property type="entry name" value="P-loop_NTPase"/>
</dbReference>
<evidence type="ECO:0000259" key="12">
    <source>
        <dbReference type="PROSITE" id="PS51712"/>
    </source>
</evidence>
<feature type="domain" description="EngA-type G" evidence="12">
    <location>
        <begin position="4"/>
        <end position="169"/>
    </location>
</feature>
<reference evidence="13" key="1">
    <citation type="submission" date="2020-08" db="EMBL/GenBank/DDBJ databases">
        <authorList>
            <person name="Cejkova D."/>
            <person name="Kubasova T."/>
            <person name="Jahodarova E."/>
            <person name="Rychlik I."/>
        </authorList>
    </citation>
    <scope>NUCLEOTIDE SEQUENCE</scope>
    <source>
        <strain evidence="13">An559</strain>
    </source>
</reference>
<comment type="similarity">
    <text evidence="1 9 10 11">Belongs to the TRAFAC class TrmE-Era-EngA-EngB-Septin-like GTPase superfamily. EngA (Der) GTPase family.</text>
</comment>
<dbReference type="Pfam" id="PF14714">
    <property type="entry name" value="KH_dom-like"/>
    <property type="match status" value="1"/>
</dbReference>
<dbReference type="InterPro" id="IPR003593">
    <property type="entry name" value="AAA+_ATPase"/>
</dbReference>
<dbReference type="CDD" id="cd01895">
    <property type="entry name" value="EngA2"/>
    <property type="match status" value="1"/>
</dbReference>
<dbReference type="InterPro" id="IPR005225">
    <property type="entry name" value="Small_GTP-bd"/>
</dbReference>
<gene>
    <name evidence="9 13" type="primary">der</name>
    <name evidence="13" type="ORF">H6A12_09570</name>
</gene>
<evidence type="ECO:0000256" key="9">
    <source>
        <dbReference type="HAMAP-Rule" id="MF_00195"/>
    </source>
</evidence>
<dbReference type="InterPro" id="IPR015946">
    <property type="entry name" value="KH_dom-like_a/b"/>
</dbReference>
<dbReference type="GO" id="GO:0005525">
    <property type="term" value="F:GTP binding"/>
    <property type="evidence" value="ECO:0007669"/>
    <property type="project" value="UniProtKB-UniRule"/>
</dbReference>
<keyword evidence="5 9" id="KW-0547">Nucleotide-binding</keyword>
<feature type="binding site" evidence="9">
    <location>
        <begin position="120"/>
        <end position="123"/>
    </location>
    <ligand>
        <name>GTP</name>
        <dbReference type="ChEBI" id="CHEBI:37565"/>
        <label>1</label>
    </ligand>
</feature>
<evidence type="ECO:0000313" key="13">
    <source>
        <dbReference type="EMBL" id="MBM6921403.1"/>
    </source>
</evidence>
<feature type="binding site" evidence="9">
    <location>
        <begin position="184"/>
        <end position="191"/>
    </location>
    <ligand>
        <name>GTP</name>
        <dbReference type="ChEBI" id="CHEBI:37565"/>
        <label>2</label>
    </ligand>
</feature>
<feature type="binding site" evidence="9">
    <location>
        <begin position="296"/>
        <end position="299"/>
    </location>
    <ligand>
        <name>GTP</name>
        <dbReference type="ChEBI" id="CHEBI:37565"/>
        <label>2</label>
    </ligand>
</feature>
<organism evidence="13 14">
    <name type="scientific">Merdimmobilis hominis</name>
    <dbReference type="NCBI Taxonomy" id="2897707"/>
    <lineage>
        <taxon>Bacteria</taxon>
        <taxon>Bacillati</taxon>
        <taxon>Bacillota</taxon>
        <taxon>Clostridia</taxon>
        <taxon>Eubacteriales</taxon>
        <taxon>Oscillospiraceae</taxon>
        <taxon>Merdimmobilis</taxon>
    </lineage>
</organism>
<dbReference type="AlphaFoldDB" id="A0A939BFB0"/>
<feature type="binding site" evidence="9">
    <location>
        <begin position="231"/>
        <end position="235"/>
    </location>
    <ligand>
        <name>GTP</name>
        <dbReference type="ChEBI" id="CHEBI:37565"/>
        <label>2</label>
    </ligand>
</feature>
<evidence type="ECO:0000256" key="7">
    <source>
        <dbReference type="ARBA" id="ARBA00032345"/>
    </source>
</evidence>
<feature type="domain" description="EngA-type G" evidence="12">
    <location>
        <begin position="178"/>
        <end position="353"/>
    </location>
</feature>
<evidence type="ECO:0000256" key="11">
    <source>
        <dbReference type="RuleBase" id="RU004481"/>
    </source>
</evidence>
<dbReference type="FunFam" id="3.30.300.20:FF:000004">
    <property type="entry name" value="GTPase Der"/>
    <property type="match status" value="1"/>
</dbReference>
<dbReference type="NCBIfam" id="TIGR03594">
    <property type="entry name" value="GTPase_EngA"/>
    <property type="match status" value="1"/>
</dbReference>
<dbReference type="Pfam" id="PF01926">
    <property type="entry name" value="MMR_HSR1"/>
    <property type="match status" value="2"/>
</dbReference>
<evidence type="ECO:0000313" key="14">
    <source>
        <dbReference type="Proteomes" id="UP000774750"/>
    </source>
</evidence>
<keyword evidence="4 11" id="KW-0677">Repeat</keyword>
<dbReference type="HAMAP" id="MF_00195">
    <property type="entry name" value="GTPase_Der"/>
    <property type="match status" value="1"/>
</dbReference>
<dbReference type="EMBL" id="JACJKY010000016">
    <property type="protein sequence ID" value="MBM6921403.1"/>
    <property type="molecule type" value="Genomic_DNA"/>
</dbReference>
<dbReference type="PRINTS" id="PR00326">
    <property type="entry name" value="GTP1OBG"/>
</dbReference>
<dbReference type="NCBIfam" id="TIGR00231">
    <property type="entry name" value="small_GTP"/>
    <property type="match status" value="2"/>
</dbReference>
<proteinExistence type="inferred from homology"/>
<dbReference type="Gene3D" id="3.30.300.20">
    <property type="match status" value="1"/>
</dbReference>
<keyword evidence="3 9" id="KW-0690">Ribosome biogenesis</keyword>
<feature type="binding site" evidence="9">
    <location>
        <begin position="10"/>
        <end position="17"/>
    </location>
    <ligand>
        <name>GTP</name>
        <dbReference type="ChEBI" id="CHEBI:37565"/>
        <label>1</label>
    </ligand>
</feature>
<dbReference type="RefSeq" id="WP_204447321.1">
    <property type="nucleotide sequence ID" value="NZ_JACJKY010000016.1"/>
</dbReference>
<dbReference type="PIRSF" id="PIRSF006485">
    <property type="entry name" value="GTP-binding_EngA"/>
    <property type="match status" value="1"/>
</dbReference>
<dbReference type="PANTHER" id="PTHR43834:SF6">
    <property type="entry name" value="GTPASE DER"/>
    <property type="match status" value="1"/>
</dbReference>
<evidence type="ECO:0000256" key="5">
    <source>
        <dbReference type="ARBA" id="ARBA00022741"/>
    </source>
</evidence>
<dbReference type="GO" id="GO:0042254">
    <property type="term" value="P:ribosome biogenesis"/>
    <property type="evidence" value="ECO:0007669"/>
    <property type="project" value="UniProtKB-KW"/>
</dbReference>
<dbReference type="Gene3D" id="3.40.50.300">
    <property type="entry name" value="P-loop containing nucleotide triphosphate hydrolases"/>
    <property type="match status" value="2"/>
</dbReference>
<evidence type="ECO:0000256" key="10">
    <source>
        <dbReference type="PROSITE-ProRule" id="PRU01049"/>
    </source>
</evidence>
<keyword evidence="6 9" id="KW-0342">GTP-binding</keyword>
<evidence type="ECO:0000256" key="8">
    <source>
        <dbReference type="ARBA" id="ARBA00053470"/>
    </source>
</evidence>
<evidence type="ECO:0000256" key="4">
    <source>
        <dbReference type="ARBA" id="ARBA00022737"/>
    </source>
</evidence>
<dbReference type="PROSITE" id="PS51712">
    <property type="entry name" value="G_ENGA"/>
    <property type="match status" value="2"/>
</dbReference>
<dbReference type="InterPro" id="IPR031166">
    <property type="entry name" value="G_ENGA"/>
</dbReference>
<comment type="function">
    <text evidence="8 9 11">GTPase that plays an essential role in the late steps of ribosome biogenesis.</text>
</comment>
<name>A0A939BFB0_9FIRM</name>
<comment type="subunit">
    <text evidence="9">Associates with the 50S ribosomal subunit.</text>
</comment>
<dbReference type="InterPro" id="IPR032859">
    <property type="entry name" value="KH_dom-like"/>
</dbReference>
<dbReference type="FunFam" id="3.40.50.300:FF:000057">
    <property type="entry name" value="GTPase Der"/>
    <property type="match status" value="1"/>
</dbReference>